<evidence type="ECO:0000256" key="12">
    <source>
        <dbReference type="RuleBase" id="RU003357"/>
    </source>
</evidence>
<evidence type="ECO:0000256" key="6">
    <source>
        <dbReference type="ARBA" id="ARBA00023004"/>
    </source>
</evidence>
<keyword evidence="9 11" id="KW-0472">Membrane</keyword>
<dbReference type="SUPFAM" id="SSF56935">
    <property type="entry name" value="Porins"/>
    <property type="match status" value="1"/>
</dbReference>
<keyword evidence="2 11" id="KW-0813">Transport</keyword>
<evidence type="ECO:0000256" key="11">
    <source>
        <dbReference type="PROSITE-ProRule" id="PRU01360"/>
    </source>
</evidence>
<comment type="caution">
    <text evidence="17">The sequence shown here is derived from an EMBL/GenBank/DDBJ whole genome shotgun (WGS) entry which is preliminary data.</text>
</comment>
<keyword evidence="14" id="KW-0732">Signal</keyword>
<protein>
    <submittedName>
        <fullName evidence="17">TonB-dependent receptor</fullName>
    </submittedName>
</protein>
<dbReference type="CDD" id="cd01347">
    <property type="entry name" value="ligand_gated_channel"/>
    <property type="match status" value="1"/>
</dbReference>
<organism evidence="17 18">
    <name type="scientific">Sphingomonas humi</name>
    <dbReference type="NCBI Taxonomy" id="335630"/>
    <lineage>
        <taxon>Bacteria</taxon>
        <taxon>Pseudomonadati</taxon>
        <taxon>Pseudomonadota</taxon>
        <taxon>Alphaproteobacteria</taxon>
        <taxon>Sphingomonadales</taxon>
        <taxon>Sphingomonadaceae</taxon>
        <taxon>Sphingomonas</taxon>
    </lineage>
</organism>
<comment type="subcellular location">
    <subcellularLocation>
        <location evidence="1 11">Cell outer membrane</location>
        <topology evidence="1 11">Multi-pass membrane protein</topology>
    </subcellularLocation>
</comment>
<evidence type="ECO:0000313" key="18">
    <source>
        <dbReference type="Proteomes" id="UP001501310"/>
    </source>
</evidence>
<dbReference type="InterPro" id="IPR012910">
    <property type="entry name" value="Plug_dom"/>
</dbReference>
<evidence type="ECO:0000256" key="4">
    <source>
        <dbReference type="ARBA" id="ARBA00022496"/>
    </source>
</evidence>
<feature type="domain" description="TonB-dependent receptor plug" evidence="16">
    <location>
        <begin position="75"/>
        <end position="183"/>
    </location>
</feature>
<dbReference type="PANTHER" id="PTHR32552:SF81">
    <property type="entry name" value="TONB-DEPENDENT OUTER MEMBRANE RECEPTOR"/>
    <property type="match status" value="1"/>
</dbReference>
<feature type="domain" description="TonB-dependent receptor-like beta-barrel" evidence="15">
    <location>
        <begin position="303"/>
        <end position="758"/>
    </location>
</feature>
<evidence type="ECO:0000256" key="7">
    <source>
        <dbReference type="ARBA" id="ARBA00023065"/>
    </source>
</evidence>
<evidence type="ECO:0000256" key="9">
    <source>
        <dbReference type="ARBA" id="ARBA00023136"/>
    </source>
</evidence>
<feature type="signal peptide" evidence="14">
    <location>
        <begin position="1"/>
        <end position="22"/>
    </location>
</feature>
<keyword evidence="7" id="KW-0406">Ion transport</keyword>
<sequence length="792" mass="85878">MRTVYATSLMALAAALSQPAAAQTAGTATTPAGDPAEAAQATTTSTAPPPAAAVESSGPQVSDIIVTAQRRNTRLQDTSAAISAFGGASLEEDRVLSFEDLAGQATSLSFTALTPLDQEFNVRGITNTRLDSPTADQSVGIFIDDVYVGRSGLFNFDLYDIDRVEVIRGPQGVLLGRNVVGGAVSIYSAAPKSVFGGSMTAGYGAYNEKLVKGHLTGPLSEGLNGRFAFQVRQRDGFNQDIAHDVDLDNVDSIQMRGQVEYRPAGSSFSARLIGDYTRDKANGFHSVVVDGPAAGAGPWSQARARVAAIRGGLSVRESLPDWNTYKGDAYPSPQALSRKAWGLTLNLQQEFENFATLTSITGYRQGNGFNRYDQTGIGPSNAYGISIPLLFRSPVRELERIRQFTQEIRLVSPKVTDHGFDWIVGVYGQRDRVRKNDTISFEILTPPLPTLNGESAWDNRGRNQSYAVFGQIGYRFTPQLRVVGGLRYSHDKKSGRVSGLAVETGDKFNPNDITPASPLSSTYREGGGYTTDYSDKWSQLTPQVTAEFKATRNVLVYGTFSTGYKGGGFEDDPANDVAARTSYDPEKVESYEVGAKLDLFNRRARLNIAAFSMRYKNLQVTQTSQICLCNITDNAADAKIKGIEAEATVALFRGLSLNGGLTLLDTKYIKFTDSVGNKNDGKFLQRTPRYQYNLGASYTTDVGNWKNGFSANINYSRQGKLSWNPEGSANEPGYGLLDARVSVSPNPDLTFSVWGRNLTDKLYRVNAIAFFGDEASRLGAPRTYGAEIAVKF</sequence>
<keyword evidence="5 11" id="KW-0812">Transmembrane</keyword>
<evidence type="ECO:0000256" key="1">
    <source>
        <dbReference type="ARBA" id="ARBA00004571"/>
    </source>
</evidence>
<gene>
    <name evidence="17" type="ORF">GCM10022211_12760</name>
</gene>
<keyword evidence="4" id="KW-0410">Iron transport</keyword>
<accession>A0ABP7RVX5</accession>
<reference evidence="18" key="1">
    <citation type="journal article" date="2019" name="Int. J. Syst. Evol. Microbiol.">
        <title>The Global Catalogue of Microorganisms (GCM) 10K type strain sequencing project: providing services to taxonomists for standard genome sequencing and annotation.</title>
        <authorList>
            <consortium name="The Broad Institute Genomics Platform"/>
            <consortium name="The Broad Institute Genome Sequencing Center for Infectious Disease"/>
            <person name="Wu L."/>
            <person name="Ma J."/>
        </authorList>
    </citation>
    <scope>NUCLEOTIDE SEQUENCE [LARGE SCALE GENOMIC DNA]</scope>
    <source>
        <strain evidence="18">JCM 16603</strain>
    </source>
</reference>
<feature type="chain" id="PRO_5045479389" evidence="14">
    <location>
        <begin position="23"/>
        <end position="792"/>
    </location>
</feature>
<evidence type="ECO:0000256" key="8">
    <source>
        <dbReference type="ARBA" id="ARBA00023077"/>
    </source>
</evidence>
<keyword evidence="6" id="KW-0408">Iron</keyword>
<evidence type="ECO:0000259" key="15">
    <source>
        <dbReference type="Pfam" id="PF00593"/>
    </source>
</evidence>
<keyword evidence="18" id="KW-1185">Reference proteome</keyword>
<evidence type="ECO:0000256" key="13">
    <source>
        <dbReference type="SAM" id="MobiDB-lite"/>
    </source>
</evidence>
<dbReference type="InterPro" id="IPR036942">
    <property type="entry name" value="Beta-barrel_TonB_sf"/>
</dbReference>
<evidence type="ECO:0000256" key="5">
    <source>
        <dbReference type="ARBA" id="ARBA00022692"/>
    </source>
</evidence>
<dbReference type="Proteomes" id="UP001501310">
    <property type="component" value="Unassembled WGS sequence"/>
</dbReference>
<keyword evidence="3 11" id="KW-1134">Transmembrane beta strand</keyword>
<evidence type="ECO:0000256" key="2">
    <source>
        <dbReference type="ARBA" id="ARBA00022448"/>
    </source>
</evidence>
<evidence type="ECO:0000256" key="10">
    <source>
        <dbReference type="ARBA" id="ARBA00023237"/>
    </source>
</evidence>
<keyword evidence="17" id="KW-0675">Receptor</keyword>
<comment type="similarity">
    <text evidence="11 12">Belongs to the TonB-dependent receptor family.</text>
</comment>
<evidence type="ECO:0000259" key="16">
    <source>
        <dbReference type="Pfam" id="PF07715"/>
    </source>
</evidence>
<dbReference type="Gene3D" id="2.40.170.20">
    <property type="entry name" value="TonB-dependent receptor, beta-barrel domain"/>
    <property type="match status" value="1"/>
</dbReference>
<evidence type="ECO:0000256" key="3">
    <source>
        <dbReference type="ARBA" id="ARBA00022452"/>
    </source>
</evidence>
<dbReference type="PANTHER" id="PTHR32552">
    <property type="entry name" value="FERRICHROME IRON RECEPTOR-RELATED"/>
    <property type="match status" value="1"/>
</dbReference>
<dbReference type="EMBL" id="BAAAZD010000001">
    <property type="protein sequence ID" value="GAA4002796.1"/>
    <property type="molecule type" value="Genomic_DNA"/>
</dbReference>
<feature type="compositionally biased region" description="Low complexity" evidence="13">
    <location>
        <begin position="25"/>
        <end position="46"/>
    </location>
</feature>
<keyword evidence="8 12" id="KW-0798">TonB box</keyword>
<name>A0ABP7RVX5_9SPHN</name>
<dbReference type="InterPro" id="IPR000531">
    <property type="entry name" value="Beta-barrel_TonB"/>
</dbReference>
<keyword evidence="10 11" id="KW-0998">Cell outer membrane</keyword>
<dbReference type="PROSITE" id="PS52016">
    <property type="entry name" value="TONB_DEPENDENT_REC_3"/>
    <property type="match status" value="1"/>
</dbReference>
<dbReference type="InterPro" id="IPR039426">
    <property type="entry name" value="TonB-dep_rcpt-like"/>
</dbReference>
<dbReference type="Pfam" id="PF07715">
    <property type="entry name" value="Plug"/>
    <property type="match status" value="1"/>
</dbReference>
<evidence type="ECO:0000313" key="17">
    <source>
        <dbReference type="EMBL" id="GAA4002796.1"/>
    </source>
</evidence>
<proteinExistence type="inferred from homology"/>
<dbReference type="RefSeq" id="WP_344709340.1">
    <property type="nucleotide sequence ID" value="NZ_BAAAZD010000001.1"/>
</dbReference>
<feature type="region of interest" description="Disordered" evidence="13">
    <location>
        <begin position="25"/>
        <end position="59"/>
    </location>
</feature>
<dbReference type="Pfam" id="PF00593">
    <property type="entry name" value="TonB_dep_Rec_b-barrel"/>
    <property type="match status" value="1"/>
</dbReference>
<evidence type="ECO:0000256" key="14">
    <source>
        <dbReference type="SAM" id="SignalP"/>
    </source>
</evidence>